<dbReference type="GO" id="GO:0017057">
    <property type="term" value="F:6-phosphogluconolactonase activity"/>
    <property type="evidence" value="ECO:0007669"/>
    <property type="project" value="TreeGrafter"/>
</dbReference>
<dbReference type="Gene3D" id="2.130.10.10">
    <property type="entry name" value="YVTN repeat-like/Quinoprotein amine dehydrogenase"/>
    <property type="match status" value="4"/>
</dbReference>
<keyword evidence="2" id="KW-0313">Glucose metabolism</keyword>
<proteinExistence type="inferred from homology"/>
<gene>
    <name evidence="3" type="ORF">THII_1505</name>
</gene>
<evidence type="ECO:0000256" key="1">
    <source>
        <dbReference type="ARBA" id="ARBA00005564"/>
    </source>
</evidence>
<sequence>MNKNISIPLVLTFYLLLPSFLLTLSLPALAGMSFVERLQNGQGQVEGLDGASLVAVSHDGKFVYVASSEDNLLTVLIRNSATGEVTPTHSVSVSDARSLTVSADDQFIYSVGSEGLTVFKRDPNTGQLSLQQTIPGEKLESNIISVTVSADNQSVYVLSWVSLAVFKRDPSSEQLTFKQILRNGQDGVEGLGDTRSVTVSSDNQFVYVLGGDTLAVFKRDPITEQLTFQQILKNGQDGVEGIENAHSVTVSPDNQFIYMLDWDTLAVFKHDLSTEQLTFKQILKNGQDGVEGLGDARSIAVSADNQFVYVASYGDNAVAVFACDLSTGQLTLQQVLKNGETGVKGLEGANSVSASVDNQWVYVASILSNAVAVLARNPSTGQLTLRQVLKDGQTQVDGLDGVRSVAVSADDQFVYVASGADDAVVAFARDKNTGQLTLRQVLRDGQAGVDGLVGARSITVSADDQFVYVISNGDKALAVFARDKNTGQLSFQQVLKDGQNGVEGLAKARSITASADNLSVYVTP</sequence>
<dbReference type="InterPro" id="IPR019405">
    <property type="entry name" value="Lactonase_7-beta_prop"/>
</dbReference>
<dbReference type="AlphaFoldDB" id="A0A090AJU0"/>
<dbReference type="Proteomes" id="UP000031623">
    <property type="component" value="Chromosome"/>
</dbReference>
<dbReference type="STRING" id="40754.THII_1505"/>
<dbReference type="PANTHER" id="PTHR30344">
    <property type="entry name" value="6-PHOSPHOGLUCONOLACTONASE-RELATED"/>
    <property type="match status" value="1"/>
</dbReference>
<dbReference type="GO" id="GO:0006006">
    <property type="term" value="P:glucose metabolic process"/>
    <property type="evidence" value="ECO:0007669"/>
    <property type="project" value="UniProtKB-KW"/>
</dbReference>
<dbReference type="HOGENOM" id="CLU_519656_0_0_6"/>
<name>A0A090AJU0_9GAMM</name>
<keyword evidence="4" id="KW-1185">Reference proteome</keyword>
<evidence type="ECO:0000256" key="2">
    <source>
        <dbReference type="ARBA" id="ARBA00022526"/>
    </source>
</evidence>
<comment type="similarity">
    <text evidence="1">Belongs to the cycloisomerase 2 family.</text>
</comment>
<dbReference type="SUPFAM" id="SSF82171">
    <property type="entry name" value="DPP6 N-terminal domain-like"/>
    <property type="match status" value="1"/>
</dbReference>
<accession>A0A090AJU0</accession>
<dbReference type="PANTHER" id="PTHR30344:SF1">
    <property type="entry name" value="6-PHOSPHOGLUCONOLACTONASE"/>
    <property type="match status" value="1"/>
</dbReference>
<keyword evidence="2" id="KW-0119">Carbohydrate metabolism</keyword>
<evidence type="ECO:0000313" key="4">
    <source>
        <dbReference type="Proteomes" id="UP000031623"/>
    </source>
</evidence>
<evidence type="ECO:0000313" key="3">
    <source>
        <dbReference type="EMBL" id="BAP55802.1"/>
    </source>
</evidence>
<dbReference type="EMBL" id="AP014633">
    <property type="protein sequence ID" value="BAP55802.1"/>
    <property type="molecule type" value="Genomic_DNA"/>
</dbReference>
<dbReference type="InterPro" id="IPR050282">
    <property type="entry name" value="Cycloisomerase_2"/>
</dbReference>
<reference evidence="3 4" key="1">
    <citation type="journal article" date="2014" name="ISME J.">
        <title>Ecophysiology of Thioploca ingrica as revealed by the complete genome sequence supplemented with proteomic evidence.</title>
        <authorList>
            <person name="Kojima H."/>
            <person name="Ogura Y."/>
            <person name="Yamamoto N."/>
            <person name="Togashi T."/>
            <person name="Mori H."/>
            <person name="Watanabe T."/>
            <person name="Nemoto F."/>
            <person name="Kurokawa K."/>
            <person name="Hayashi T."/>
            <person name="Fukui M."/>
        </authorList>
    </citation>
    <scope>NUCLEOTIDE SEQUENCE [LARGE SCALE GENOMIC DNA]</scope>
</reference>
<protein>
    <submittedName>
        <fullName evidence="3">Ig family protein</fullName>
    </submittedName>
</protein>
<dbReference type="InterPro" id="IPR015943">
    <property type="entry name" value="WD40/YVTN_repeat-like_dom_sf"/>
</dbReference>
<organism evidence="3 4">
    <name type="scientific">Thioploca ingrica</name>
    <dbReference type="NCBI Taxonomy" id="40754"/>
    <lineage>
        <taxon>Bacteria</taxon>
        <taxon>Pseudomonadati</taxon>
        <taxon>Pseudomonadota</taxon>
        <taxon>Gammaproteobacteria</taxon>
        <taxon>Thiotrichales</taxon>
        <taxon>Thiotrichaceae</taxon>
        <taxon>Thioploca</taxon>
    </lineage>
</organism>
<dbReference type="KEGG" id="tig:THII_1505"/>
<dbReference type="Pfam" id="PF10282">
    <property type="entry name" value="Lactonase"/>
    <property type="match status" value="2"/>
</dbReference>